<dbReference type="SUPFAM" id="SSF75471">
    <property type="entry name" value="YhbY-like"/>
    <property type="match status" value="1"/>
</dbReference>
<dbReference type="PANTHER" id="PTHR40065">
    <property type="entry name" value="RNA-BINDING PROTEIN YHBY"/>
    <property type="match status" value="1"/>
</dbReference>
<dbReference type="OrthoDB" id="9797519at2"/>
<dbReference type="InterPro" id="IPR001890">
    <property type="entry name" value="RNA-binding_CRM"/>
</dbReference>
<reference evidence="6" key="2">
    <citation type="submission" date="2016-08" db="EMBL/GenBank/DDBJ databases">
        <authorList>
            <person name="Holder M.E."/>
            <person name="Ajami N.J."/>
            <person name="Petrosino J.F."/>
        </authorList>
    </citation>
    <scope>NUCLEOTIDE SEQUENCE [LARGE SCALE GENOMIC DNA]</scope>
    <source>
        <strain evidence="6">F0677</strain>
    </source>
</reference>
<dbReference type="Pfam" id="PF01985">
    <property type="entry name" value="CRS1_YhbY"/>
    <property type="match status" value="1"/>
</dbReference>
<proteinExistence type="predicted"/>
<evidence type="ECO:0000259" key="3">
    <source>
        <dbReference type="PROSITE" id="PS51295"/>
    </source>
</evidence>
<dbReference type="RefSeq" id="WP_022513388.1">
    <property type="nucleotide sequence ID" value="NZ_CP017037.1"/>
</dbReference>
<name>A0A1B3WD98_9FIRM</name>
<evidence type="ECO:0000256" key="2">
    <source>
        <dbReference type="PROSITE-ProRule" id="PRU00626"/>
    </source>
</evidence>
<keyword evidence="1 2" id="KW-0694">RNA-binding</keyword>
<dbReference type="KEGG" id="dpn:BCB69_02410"/>
<evidence type="ECO:0000313" key="4">
    <source>
        <dbReference type="EMBL" id="AOH38925.1"/>
    </source>
</evidence>
<accession>A0A1B3WD98</accession>
<keyword evidence="7" id="KW-1185">Reference proteome</keyword>
<dbReference type="EMBL" id="QWKU01000001">
    <property type="protein sequence ID" value="RID94111.1"/>
    <property type="molecule type" value="Genomic_DNA"/>
</dbReference>
<reference evidence="4" key="1">
    <citation type="submission" date="2016-08" db="EMBL/GenBank/DDBJ databases">
        <authorList>
            <person name="Seilhamer J.J."/>
        </authorList>
    </citation>
    <scope>NUCLEOTIDE SEQUENCE [LARGE SCALE GENOMIC DNA]</scope>
    <source>
        <strain evidence="4">F0677</strain>
    </source>
</reference>
<dbReference type="InterPro" id="IPR051925">
    <property type="entry name" value="RNA-binding_domain"/>
</dbReference>
<dbReference type="Proteomes" id="UP000266262">
    <property type="component" value="Unassembled WGS sequence"/>
</dbReference>
<dbReference type="Gene3D" id="3.30.110.60">
    <property type="entry name" value="YhbY-like"/>
    <property type="match status" value="1"/>
</dbReference>
<dbReference type="SMART" id="SM01103">
    <property type="entry name" value="CRS1_YhbY"/>
    <property type="match status" value="1"/>
</dbReference>
<evidence type="ECO:0000313" key="5">
    <source>
        <dbReference type="EMBL" id="RID94111.1"/>
    </source>
</evidence>
<dbReference type="STRING" id="39950.BCB69_02410"/>
<organism evidence="4 6">
    <name type="scientific">Dialister pneumosintes</name>
    <dbReference type="NCBI Taxonomy" id="39950"/>
    <lineage>
        <taxon>Bacteria</taxon>
        <taxon>Bacillati</taxon>
        <taxon>Bacillota</taxon>
        <taxon>Negativicutes</taxon>
        <taxon>Veillonellales</taxon>
        <taxon>Veillonellaceae</taxon>
        <taxon>Dialister</taxon>
    </lineage>
</organism>
<feature type="domain" description="CRM" evidence="3">
    <location>
        <begin position="1"/>
        <end position="96"/>
    </location>
</feature>
<dbReference type="PANTHER" id="PTHR40065:SF3">
    <property type="entry name" value="RNA-BINDING PROTEIN YHBY"/>
    <property type="match status" value="1"/>
</dbReference>
<protein>
    <submittedName>
        <fullName evidence="4 5">RNA-binding protein</fullName>
    </submittedName>
</protein>
<evidence type="ECO:0000256" key="1">
    <source>
        <dbReference type="ARBA" id="ARBA00022884"/>
    </source>
</evidence>
<dbReference type="InterPro" id="IPR035920">
    <property type="entry name" value="YhbY-like_sf"/>
</dbReference>
<dbReference type="AlphaFoldDB" id="A0A1B3WD98"/>
<evidence type="ECO:0000313" key="6">
    <source>
        <dbReference type="Proteomes" id="UP000094757"/>
    </source>
</evidence>
<sequence>MLTGKQKQYLKAIAVHIPATVQIGKDGLQYSVLESAEKNIAANELIKVKINQNAAEDIRSVASLLASKLSCEIVQVIGRNCILFRQKDKKSHYELP</sequence>
<dbReference type="PROSITE" id="PS51295">
    <property type="entry name" value="CRM"/>
    <property type="match status" value="1"/>
</dbReference>
<evidence type="ECO:0000313" key="7">
    <source>
        <dbReference type="Proteomes" id="UP000266262"/>
    </source>
</evidence>
<dbReference type="GO" id="GO:0003723">
    <property type="term" value="F:RNA binding"/>
    <property type="evidence" value="ECO:0007669"/>
    <property type="project" value="UniProtKB-UniRule"/>
</dbReference>
<dbReference type="Proteomes" id="UP000094757">
    <property type="component" value="Chromosome"/>
</dbReference>
<gene>
    <name evidence="4" type="ORF">BCB69_02410</name>
    <name evidence="5" type="ORF">DX915_00785</name>
</gene>
<reference evidence="5 7" key="3">
    <citation type="submission" date="2018-08" db="EMBL/GenBank/DDBJ databases">
        <title>Draft genome sequence of Dialister pneumosintes KCOM 1685.</title>
        <authorList>
            <person name="Kook J.-K."/>
            <person name="Park S.-N."/>
            <person name="Lim Y.K."/>
        </authorList>
    </citation>
    <scope>NUCLEOTIDE SEQUENCE [LARGE SCALE GENOMIC DNA]</scope>
    <source>
        <strain evidence="5 7">KCOM 1685</strain>
    </source>
</reference>
<dbReference type="EMBL" id="CP017037">
    <property type="protein sequence ID" value="AOH38925.1"/>
    <property type="molecule type" value="Genomic_DNA"/>
</dbReference>